<evidence type="ECO:0000256" key="3">
    <source>
        <dbReference type="ARBA" id="ARBA00023163"/>
    </source>
</evidence>
<gene>
    <name evidence="5" type="ORF">M0H32_21200</name>
</gene>
<evidence type="ECO:0000256" key="1">
    <source>
        <dbReference type="ARBA" id="ARBA00023015"/>
    </source>
</evidence>
<comment type="caution">
    <text evidence="5">The sequence shown here is derived from an EMBL/GenBank/DDBJ whole genome shotgun (WGS) entry which is preliminary data.</text>
</comment>
<sequence length="165" mass="18526">MQKGIFLANSQFDIACNAHPYRTPVMDDLDHRLLHLLTRDARMSATDLAGKLGVSRGTVQNRIDRLQHQKVIHRFTVELGQSEEDHQISAFTLIRLTADDGRATQAALRRIEAITDIHTLSGAFDLVAELRVRSLKLLDRTLDEIRALPEVAETQSHIRLASAGR</sequence>
<evidence type="ECO:0000256" key="2">
    <source>
        <dbReference type="ARBA" id="ARBA00023125"/>
    </source>
</evidence>
<evidence type="ECO:0000313" key="6">
    <source>
        <dbReference type="Proteomes" id="UP001431221"/>
    </source>
</evidence>
<dbReference type="PANTHER" id="PTHR30154">
    <property type="entry name" value="LEUCINE-RESPONSIVE REGULATORY PROTEIN"/>
    <property type="match status" value="1"/>
</dbReference>
<dbReference type="Pfam" id="PF13404">
    <property type="entry name" value="HTH_AsnC-type"/>
    <property type="match status" value="1"/>
</dbReference>
<dbReference type="RefSeq" id="WP_248157408.1">
    <property type="nucleotide sequence ID" value="NZ_JALNMJ010000017.1"/>
</dbReference>
<dbReference type="InterPro" id="IPR036390">
    <property type="entry name" value="WH_DNA-bd_sf"/>
</dbReference>
<dbReference type="SUPFAM" id="SSF46785">
    <property type="entry name" value="Winged helix' DNA-binding domain"/>
    <property type="match status" value="1"/>
</dbReference>
<dbReference type="EMBL" id="JALNMJ010000017">
    <property type="protein sequence ID" value="MCK7614693.1"/>
    <property type="molecule type" value="Genomic_DNA"/>
</dbReference>
<dbReference type="PROSITE" id="PS50956">
    <property type="entry name" value="HTH_ASNC_2"/>
    <property type="match status" value="1"/>
</dbReference>
<keyword evidence="6" id="KW-1185">Reference proteome</keyword>
<dbReference type="InterPro" id="IPR011008">
    <property type="entry name" value="Dimeric_a/b-barrel"/>
</dbReference>
<dbReference type="SUPFAM" id="SSF54909">
    <property type="entry name" value="Dimeric alpha+beta barrel"/>
    <property type="match status" value="1"/>
</dbReference>
<dbReference type="InterPro" id="IPR019888">
    <property type="entry name" value="Tscrpt_reg_AsnC-like"/>
</dbReference>
<evidence type="ECO:0000259" key="4">
    <source>
        <dbReference type="PROSITE" id="PS50956"/>
    </source>
</evidence>
<dbReference type="PRINTS" id="PR00033">
    <property type="entry name" value="HTHASNC"/>
</dbReference>
<name>A0ABT0GZ37_9HYPH</name>
<proteinExistence type="predicted"/>
<protein>
    <submittedName>
        <fullName evidence="5">Lrp/AsnC family transcriptional regulator</fullName>
    </submittedName>
</protein>
<dbReference type="InterPro" id="IPR019887">
    <property type="entry name" value="Tscrpt_reg_AsnC/Lrp_C"/>
</dbReference>
<dbReference type="Gene3D" id="3.30.70.920">
    <property type="match status" value="1"/>
</dbReference>
<keyword evidence="1" id="KW-0805">Transcription regulation</keyword>
<reference evidence="5" key="1">
    <citation type="submission" date="2022-04" db="EMBL/GenBank/DDBJ databases">
        <title>Roseibium sp. CAU 1639 isolated from mud.</title>
        <authorList>
            <person name="Kim W."/>
        </authorList>
    </citation>
    <scope>NUCLEOTIDE SEQUENCE</scope>
    <source>
        <strain evidence="5">CAU 1639</strain>
    </source>
</reference>
<dbReference type="SMART" id="SM00344">
    <property type="entry name" value="HTH_ASNC"/>
    <property type="match status" value="1"/>
</dbReference>
<dbReference type="Proteomes" id="UP001431221">
    <property type="component" value="Unassembled WGS sequence"/>
</dbReference>
<keyword evidence="2" id="KW-0238">DNA-binding</keyword>
<organism evidence="5 6">
    <name type="scientific">Roseibium sediminicola</name>
    <dbReference type="NCBI Taxonomy" id="2933272"/>
    <lineage>
        <taxon>Bacteria</taxon>
        <taxon>Pseudomonadati</taxon>
        <taxon>Pseudomonadota</taxon>
        <taxon>Alphaproteobacteria</taxon>
        <taxon>Hyphomicrobiales</taxon>
        <taxon>Stappiaceae</taxon>
        <taxon>Roseibium</taxon>
    </lineage>
</organism>
<dbReference type="Gene3D" id="1.10.10.10">
    <property type="entry name" value="Winged helix-like DNA-binding domain superfamily/Winged helix DNA-binding domain"/>
    <property type="match status" value="1"/>
</dbReference>
<dbReference type="InterPro" id="IPR000485">
    <property type="entry name" value="AsnC-type_HTH_dom"/>
</dbReference>
<accession>A0ABT0GZ37</accession>
<dbReference type="PANTHER" id="PTHR30154:SF34">
    <property type="entry name" value="TRANSCRIPTIONAL REGULATOR AZLB"/>
    <property type="match status" value="1"/>
</dbReference>
<dbReference type="Pfam" id="PF01037">
    <property type="entry name" value="AsnC_trans_reg"/>
    <property type="match status" value="1"/>
</dbReference>
<feature type="domain" description="HTH asnC-type" evidence="4">
    <location>
        <begin position="26"/>
        <end position="87"/>
    </location>
</feature>
<keyword evidence="3" id="KW-0804">Transcription</keyword>
<evidence type="ECO:0000313" key="5">
    <source>
        <dbReference type="EMBL" id="MCK7614693.1"/>
    </source>
</evidence>
<dbReference type="InterPro" id="IPR036388">
    <property type="entry name" value="WH-like_DNA-bd_sf"/>
</dbReference>